<keyword evidence="6 8" id="KW-1133">Transmembrane helix</keyword>
<evidence type="ECO:0000256" key="5">
    <source>
        <dbReference type="ARBA" id="ARBA00022692"/>
    </source>
</evidence>
<evidence type="ECO:0000256" key="8">
    <source>
        <dbReference type="SAM" id="Phobius"/>
    </source>
</evidence>
<evidence type="ECO:0000256" key="1">
    <source>
        <dbReference type="ARBA" id="ARBA00004429"/>
    </source>
</evidence>
<dbReference type="InterPro" id="IPR024989">
    <property type="entry name" value="MFS_assoc_dom"/>
</dbReference>
<keyword evidence="7 8" id="KW-0472">Membrane</keyword>
<sequence>MAIGSARWLGLGYFTYFFCYGIYLPFWGVWLKGTGLDAEKIGLLLGCGMVARFVGSLLIASQVKKSFTVDYGAASAGADDLPVRCRFLGG</sequence>
<feature type="transmembrane region" description="Helical" evidence="8">
    <location>
        <begin position="41"/>
        <end position="60"/>
    </location>
</feature>
<dbReference type="PANTHER" id="PTHR23522">
    <property type="entry name" value="BLL5896 PROTEIN"/>
    <property type="match status" value="1"/>
</dbReference>
<evidence type="ECO:0000256" key="3">
    <source>
        <dbReference type="ARBA" id="ARBA00022475"/>
    </source>
</evidence>
<dbReference type="InterPro" id="IPR036259">
    <property type="entry name" value="MFS_trans_sf"/>
</dbReference>
<gene>
    <name evidence="10" type="primary">hcaT_1</name>
    <name evidence="10" type="ORF">NCTC9381_01376</name>
</gene>
<keyword evidence="4" id="KW-0997">Cell inner membrane</keyword>
<dbReference type="GO" id="GO:0005886">
    <property type="term" value="C:plasma membrane"/>
    <property type="evidence" value="ECO:0007669"/>
    <property type="project" value="UniProtKB-SubCell"/>
</dbReference>
<dbReference type="SUPFAM" id="SSF103473">
    <property type="entry name" value="MFS general substrate transporter"/>
    <property type="match status" value="1"/>
</dbReference>
<name>A0A379AD79_ENTAG</name>
<dbReference type="PANTHER" id="PTHR23522:SF10">
    <property type="entry name" value="3-PHENYLPROPIONIC ACID TRANSPORTER-RELATED"/>
    <property type="match status" value="1"/>
</dbReference>
<evidence type="ECO:0000313" key="11">
    <source>
        <dbReference type="Proteomes" id="UP000254640"/>
    </source>
</evidence>
<keyword evidence="3" id="KW-1003">Cell membrane</keyword>
<dbReference type="GO" id="GO:0030395">
    <property type="term" value="F:lactose binding"/>
    <property type="evidence" value="ECO:0007669"/>
    <property type="project" value="TreeGrafter"/>
</dbReference>
<comment type="subcellular location">
    <subcellularLocation>
        <location evidence="1">Cell inner membrane</location>
        <topology evidence="1">Multi-pass membrane protein</topology>
    </subcellularLocation>
</comment>
<evidence type="ECO:0000259" key="9">
    <source>
        <dbReference type="Pfam" id="PF12832"/>
    </source>
</evidence>
<reference evidence="10 11" key="1">
    <citation type="submission" date="2018-06" db="EMBL/GenBank/DDBJ databases">
        <authorList>
            <consortium name="Pathogen Informatics"/>
            <person name="Doyle S."/>
        </authorList>
    </citation>
    <scope>NUCLEOTIDE SEQUENCE [LARGE SCALE GENOMIC DNA]</scope>
    <source>
        <strain evidence="10 11">NCTC9381</strain>
    </source>
</reference>
<evidence type="ECO:0000256" key="7">
    <source>
        <dbReference type="ARBA" id="ARBA00023136"/>
    </source>
</evidence>
<protein>
    <submittedName>
        <fullName evidence="10">Probable 3-phenylpropionic acid transporter</fullName>
    </submittedName>
</protein>
<dbReference type="Proteomes" id="UP000254640">
    <property type="component" value="Unassembled WGS sequence"/>
</dbReference>
<dbReference type="GO" id="GO:0015528">
    <property type="term" value="F:lactose:proton symporter activity"/>
    <property type="evidence" value="ECO:0007669"/>
    <property type="project" value="TreeGrafter"/>
</dbReference>
<feature type="transmembrane region" description="Helical" evidence="8">
    <location>
        <begin position="7"/>
        <end position="29"/>
    </location>
</feature>
<evidence type="ECO:0000313" key="10">
    <source>
        <dbReference type="EMBL" id="SUB15489.1"/>
    </source>
</evidence>
<evidence type="ECO:0000256" key="4">
    <source>
        <dbReference type="ARBA" id="ARBA00022519"/>
    </source>
</evidence>
<feature type="domain" description="Major facilitator superfamily associated" evidence="9">
    <location>
        <begin position="8"/>
        <end position="61"/>
    </location>
</feature>
<keyword evidence="5 8" id="KW-0812">Transmembrane</keyword>
<keyword evidence="2" id="KW-0813">Transport</keyword>
<evidence type="ECO:0000256" key="6">
    <source>
        <dbReference type="ARBA" id="ARBA00022989"/>
    </source>
</evidence>
<proteinExistence type="predicted"/>
<keyword evidence="11" id="KW-1185">Reference proteome</keyword>
<dbReference type="Pfam" id="PF12832">
    <property type="entry name" value="MFS_1_like"/>
    <property type="match status" value="1"/>
</dbReference>
<accession>A0A379AD79</accession>
<dbReference type="EMBL" id="UGSO01000001">
    <property type="protein sequence ID" value="SUB15489.1"/>
    <property type="molecule type" value="Genomic_DNA"/>
</dbReference>
<dbReference type="Gene3D" id="1.20.1250.20">
    <property type="entry name" value="MFS general substrate transporter like domains"/>
    <property type="match status" value="1"/>
</dbReference>
<dbReference type="AlphaFoldDB" id="A0A379AD79"/>
<organism evidence="10 11">
    <name type="scientific">Enterobacter agglomerans</name>
    <name type="common">Erwinia herbicola</name>
    <name type="synonym">Pantoea agglomerans</name>
    <dbReference type="NCBI Taxonomy" id="549"/>
    <lineage>
        <taxon>Bacteria</taxon>
        <taxon>Pseudomonadati</taxon>
        <taxon>Pseudomonadota</taxon>
        <taxon>Gammaproteobacteria</taxon>
        <taxon>Enterobacterales</taxon>
        <taxon>Erwiniaceae</taxon>
        <taxon>Pantoea</taxon>
        <taxon>Pantoea agglomerans group</taxon>
    </lineage>
</organism>
<evidence type="ECO:0000256" key="2">
    <source>
        <dbReference type="ARBA" id="ARBA00022448"/>
    </source>
</evidence>